<dbReference type="EMBL" id="LAZR01006476">
    <property type="protein sequence ID" value="KKM91866.1"/>
    <property type="molecule type" value="Genomic_DNA"/>
</dbReference>
<name>A0A0F9LXL3_9ZZZZ</name>
<protein>
    <submittedName>
        <fullName evidence="1">Uncharacterized protein</fullName>
    </submittedName>
</protein>
<evidence type="ECO:0000313" key="1">
    <source>
        <dbReference type="EMBL" id="KKM91866.1"/>
    </source>
</evidence>
<sequence>MESFRSSVHPEWVIEIAEIVTQGRYDGSERYATTYGDKTCCGVAGTQKGVEK</sequence>
<accession>A0A0F9LXL3</accession>
<gene>
    <name evidence="1" type="ORF">LCGC14_1224320</name>
</gene>
<dbReference type="AlphaFoldDB" id="A0A0F9LXL3"/>
<comment type="caution">
    <text evidence="1">The sequence shown here is derived from an EMBL/GenBank/DDBJ whole genome shotgun (WGS) entry which is preliminary data.</text>
</comment>
<organism evidence="1">
    <name type="scientific">marine sediment metagenome</name>
    <dbReference type="NCBI Taxonomy" id="412755"/>
    <lineage>
        <taxon>unclassified sequences</taxon>
        <taxon>metagenomes</taxon>
        <taxon>ecological metagenomes</taxon>
    </lineage>
</organism>
<proteinExistence type="predicted"/>
<reference evidence="1" key="1">
    <citation type="journal article" date="2015" name="Nature">
        <title>Complex archaea that bridge the gap between prokaryotes and eukaryotes.</title>
        <authorList>
            <person name="Spang A."/>
            <person name="Saw J.H."/>
            <person name="Jorgensen S.L."/>
            <person name="Zaremba-Niedzwiedzka K."/>
            <person name="Martijn J."/>
            <person name="Lind A.E."/>
            <person name="van Eijk R."/>
            <person name="Schleper C."/>
            <person name="Guy L."/>
            <person name="Ettema T.J."/>
        </authorList>
    </citation>
    <scope>NUCLEOTIDE SEQUENCE</scope>
</reference>